<sequence length="102" mass="10592">MERRLEVLRCLAAPAETTPVGQGDYIPVDGGAGGSHCDLCSIESQVEEIGKRARKFEDLLAGGELAACLPDARVAVHKQALESDAIAGAAGWAHGTYGRSTA</sequence>
<accession>A0A7S1W9B6</accession>
<evidence type="ECO:0000313" key="1">
    <source>
        <dbReference type="EMBL" id="CAD9155842.1"/>
    </source>
</evidence>
<dbReference type="AlphaFoldDB" id="A0A7S1W9B6"/>
<name>A0A7S1W9B6_ALECA</name>
<organism evidence="1">
    <name type="scientific">Alexandrium catenella</name>
    <name type="common">Red tide dinoflagellate</name>
    <name type="synonym">Gonyaulax catenella</name>
    <dbReference type="NCBI Taxonomy" id="2925"/>
    <lineage>
        <taxon>Eukaryota</taxon>
        <taxon>Sar</taxon>
        <taxon>Alveolata</taxon>
        <taxon>Dinophyceae</taxon>
        <taxon>Gonyaulacales</taxon>
        <taxon>Pyrocystaceae</taxon>
        <taxon>Alexandrium</taxon>
    </lineage>
</organism>
<proteinExistence type="predicted"/>
<gene>
    <name evidence="1" type="ORF">ACAT0790_LOCUS34067</name>
</gene>
<dbReference type="EMBL" id="HBGE01056443">
    <property type="protein sequence ID" value="CAD9155842.1"/>
    <property type="molecule type" value="Transcribed_RNA"/>
</dbReference>
<protein>
    <submittedName>
        <fullName evidence="1">Uncharacterized protein</fullName>
    </submittedName>
</protein>
<reference evidence="1" key="1">
    <citation type="submission" date="2021-01" db="EMBL/GenBank/DDBJ databases">
        <authorList>
            <person name="Corre E."/>
            <person name="Pelletier E."/>
            <person name="Niang G."/>
            <person name="Scheremetjew M."/>
            <person name="Finn R."/>
            <person name="Kale V."/>
            <person name="Holt S."/>
            <person name="Cochrane G."/>
            <person name="Meng A."/>
            <person name="Brown T."/>
            <person name="Cohen L."/>
        </authorList>
    </citation>
    <scope>NUCLEOTIDE SEQUENCE</scope>
    <source>
        <strain evidence="1">OF101</strain>
    </source>
</reference>